<organism evidence="2 3">
    <name type="scientific">Chlamydia pecorum (strain ATCC VR-628 / DSM 29919 / E58)</name>
    <name type="common">Chlamydophila pecorum</name>
    <dbReference type="NCBI Taxonomy" id="331635"/>
    <lineage>
        <taxon>Bacteria</taxon>
        <taxon>Pseudomonadati</taxon>
        <taxon>Chlamydiota</taxon>
        <taxon>Chlamydiia</taxon>
        <taxon>Chlamydiales</taxon>
        <taxon>Chlamydiaceae</taxon>
        <taxon>Chlamydia/Chlamydophila group</taxon>
        <taxon>Chlamydia</taxon>
    </lineage>
</organism>
<gene>
    <name evidence="2" type="ordered locus">G5S_0844</name>
</gene>
<dbReference type="AlphaFoldDB" id="A0AA34WIB4"/>
<evidence type="ECO:0000256" key="1">
    <source>
        <dbReference type="SAM" id="Phobius"/>
    </source>
</evidence>
<keyword evidence="1" id="KW-0472">Membrane</keyword>
<sequence length="44" mass="5294">MFEKLKRKAEVYQHYLLFAYLLVLRGCLLFLESRIQNYNISTPA</sequence>
<evidence type="ECO:0000313" key="2">
    <source>
        <dbReference type="EMBL" id="AEB41787.1"/>
    </source>
</evidence>
<feature type="transmembrane region" description="Helical" evidence="1">
    <location>
        <begin position="12"/>
        <end position="31"/>
    </location>
</feature>
<dbReference type="Proteomes" id="UP000008305">
    <property type="component" value="Chromosome"/>
</dbReference>
<proteinExistence type="predicted"/>
<accession>A0AA34WIB4</accession>
<keyword evidence="1" id="KW-0812">Transmembrane</keyword>
<keyword evidence="3" id="KW-1185">Reference proteome</keyword>
<evidence type="ECO:0000313" key="3">
    <source>
        <dbReference type="Proteomes" id="UP000008305"/>
    </source>
</evidence>
<dbReference type="EMBL" id="CP002608">
    <property type="protein sequence ID" value="AEB41787.1"/>
    <property type="molecule type" value="Genomic_DNA"/>
</dbReference>
<protein>
    <submittedName>
        <fullName evidence="2">Uncharacterized protein</fullName>
    </submittedName>
</protein>
<keyword evidence="1" id="KW-1133">Transmembrane helix</keyword>
<reference evidence="2 3" key="1">
    <citation type="journal article" date="2011" name="J. Bacteriol.">
        <title>Genome sequence of the obligate intracellular animal pathogen Chlamydia pecorum E58.</title>
        <authorList>
            <person name="Mojica S."/>
            <person name="Huot Creasy H."/>
            <person name="Daugherty S."/>
            <person name="Read T.D."/>
            <person name="Kim T."/>
            <person name="Kaltenboeck B."/>
            <person name="Bavoil P."/>
            <person name="Myers G.S."/>
        </authorList>
    </citation>
    <scope>NUCLEOTIDE SEQUENCE [LARGE SCALE GENOMIC DNA]</scope>
    <source>
        <strain evidence="2 3">E58</strain>
    </source>
</reference>
<name>A0AA34WIB4_CHLPE</name>
<dbReference type="KEGG" id="cpm:G5S_0844"/>